<comment type="similarity">
    <text evidence="1 6">Belongs to the PNP/UDP phosphorylase family.</text>
</comment>
<feature type="domain" description="Nucleoside phosphorylase" evidence="7">
    <location>
        <begin position="33"/>
        <end position="240"/>
    </location>
</feature>
<feature type="binding site" evidence="4">
    <location>
        <position position="155"/>
    </location>
    <ligand>
        <name>substrate</name>
    </ligand>
</feature>
<dbReference type="AlphaFoldDB" id="A0A8J6GPC1"/>
<reference evidence="8" key="1">
    <citation type="submission" date="2020-03" db="EMBL/GenBank/DDBJ databases">
        <title>Studies in the Genomics of Life Span.</title>
        <authorList>
            <person name="Glass D."/>
        </authorList>
    </citation>
    <scope>NUCLEOTIDE SEQUENCE</scope>
    <source>
        <strain evidence="8">LTLLF</strain>
        <tissue evidence="8">Muscle</tissue>
    </source>
</reference>
<dbReference type="SUPFAM" id="SSF53167">
    <property type="entry name" value="Purine and uridine phosphorylases"/>
    <property type="match status" value="1"/>
</dbReference>
<feature type="binding site" evidence="4">
    <location>
        <position position="30"/>
    </location>
    <ligand>
        <name>phosphate</name>
        <dbReference type="ChEBI" id="CHEBI:43474"/>
    </ligand>
</feature>
<evidence type="ECO:0000256" key="5">
    <source>
        <dbReference type="PIRSR" id="PIRSR610059-51"/>
    </source>
</evidence>
<gene>
    <name evidence="8" type="ORF">LTLLF_141160</name>
</gene>
<dbReference type="EMBL" id="JAATJU010021574">
    <property type="protein sequence ID" value="KAH0513378.1"/>
    <property type="molecule type" value="Genomic_DNA"/>
</dbReference>
<dbReference type="Gene3D" id="3.40.50.1580">
    <property type="entry name" value="Nucleoside phosphorylase domain"/>
    <property type="match status" value="1"/>
</dbReference>
<dbReference type="CDD" id="cd17763">
    <property type="entry name" value="UP_hUPP-like"/>
    <property type="match status" value="1"/>
</dbReference>
<dbReference type="NCBIfam" id="TIGR01719">
    <property type="entry name" value="euk_UDPppase"/>
    <property type="match status" value="1"/>
</dbReference>
<comment type="catalytic activity">
    <reaction evidence="6">
        <text>uridine + phosphate = alpha-D-ribose 1-phosphate + uracil</text>
        <dbReference type="Rhea" id="RHEA:24388"/>
        <dbReference type="ChEBI" id="CHEBI:16704"/>
        <dbReference type="ChEBI" id="CHEBI:17568"/>
        <dbReference type="ChEBI" id="CHEBI:43474"/>
        <dbReference type="ChEBI" id="CHEBI:57720"/>
        <dbReference type="EC" id="2.4.2.3"/>
    </reaction>
</comment>
<dbReference type="GO" id="GO:0044206">
    <property type="term" value="P:UMP salvage"/>
    <property type="evidence" value="ECO:0007669"/>
    <property type="project" value="UniProtKB-UniPathway"/>
</dbReference>
<dbReference type="GO" id="GO:0005829">
    <property type="term" value="C:cytosol"/>
    <property type="evidence" value="ECO:0007669"/>
    <property type="project" value="TreeGrafter"/>
</dbReference>
<dbReference type="PROSITE" id="PS01232">
    <property type="entry name" value="PNP_UDP_1"/>
    <property type="match status" value="1"/>
</dbReference>
<evidence type="ECO:0000256" key="6">
    <source>
        <dbReference type="RuleBase" id="RU361131"/>
    </source>
</evidence>
<evidence type="ECO:0000256" key="2">
    <source>
        <dbReference type="ARBA" id="ARBA00022676"/>
    </source>
</evidence>
<dbReference type="UniPathway" id="UPA00574">
    <property type="reaction ID" value="UER00633"/>
</dbReference>
<comment type="caution">
    <text evidence="8">The sequence shown here is derived from an EMBL/GenBank/DDBJ whole genome shotgun (WGS) entry which is preliminary data.</text>
</comment>
<feature type="binding site" evidence="4">
    <location>
        <begin position="74"/>
        <end position="77"/>
    </location>
    <ligand>
        <name>phosphate</name>
        <dbReference type="ChEBI" id="CHEBI:43474"/>
    </ligand>
</feature>
<dbReference type="Proteomes" id="UP000710432">
    <property type="component" value="Unassembled WGS sequence"/>
</dbReference>
<name>A0A8J6GPC1_MICOH</name>
<evidence type="ECO:0000256" key="3">
    <source>
        <dbReference type="ARBA" id="ARBA00022679"/>
    </source>
</evidence>
<comment type="function">
    <text evidence="6">Catalyzes the reversible phosphorylytic cleavage of uridine to uracil and ribose-1-phosphate which can then be utilized as carbon and energy sources or in the rescue of pyrimidine bases for nucleotide synthesis. Shows broad substrate specificity and can also accept deoxyuridine and other analogous compounds.</text>
</comment>
<evidence type="ECO:0000313" key="8">
    <source>
        <dbReference type="EMBL" id="KAH0513378.1"/>
    </source>
</evidence>
<sequence>MKAFAQFMHKELQLEGDGDDIEDICAGTDRYCMFKTGPVLSISHGMGIPSISIMLHELIKLLHHARCCDVTIIRIGTSGGIGIAPGSVVITDTAVDSFFKPRFEQVILDNVVTRNTELDKKLATDLLNCSREISSFPTLIGHTMCTYDFYEGQARLDGALCSFSREKKLDYLKRAYKAGVRNIEMESTVFAAMCGLCGLRAAVVCVTLLDRLESDQINLSHDVLVEYQQRPQRLISNFIKKQLGLCGQMS</sequence>
<dbReference type="InterPro" id="IPR010059">
    <property type="entry name" value="Uridine_phosphorylase_euk"/>
</dbReference>
<evidence type="ECO:0000259" key="7">
    <source>
        <dbReference type="Pfam" id="PF01048"/>
    </source>
</evidence>
<dbReference type="GO" id="GO:0004850">
    <property type="term" value="F:uridine phosphorylase activity"/>
    <property type="evidence" value="ECO:0007669"/>
    <property type="project" value="UniProtKB-EC"/>
</dbReference>
<keyword evidence="5" id="KW-1015">Disulfide bond</keyword>
<protein>
    <recommendedName>
        <fullName evidence="6">Uridine phosphorylase</fullName>
        <ecNumber evidence="6">2.4.2.3</ecNumber>
    </recommendedName>
</protein>
<feature type="disulfide bond" description="Redox-active" evidence="5">
    <location>
        <begin position="25"/>
        <end position="32"/>
    </location>
</feature>
<evidence type="ECO:0000256" key="1">
    <source>
        <dbReference type="ARBA" id="ARBA00010456"/>
    </source>
</evidence>
<keyword evidence="3 6" id="KW-0808">Transferase</keyword>
<dbReference type="PANTHER" id="PTHR43691:SF8">
    <property type="entry name" value="URIDINE PHOSPHORYLASE 2"/>
    <property type="match status" value="1"/>
</dbReference>
<dbReference type="GO" id="GO:0009166">
    <property type="term" value="P:nucleotide catabolic process"/>
    <property type="evidence" value="ECO:0007669"/>
    <property type="project" value="InterPro"/>
</dbReference>
<dbReference type="EC" id="2.4.2.3" evidence="6"/>
<dbReference type="PANTHER" id="PTHR43691">
    <property type="entry name" value="URIDINE PHOSPHORYLASE"/>
    <property type="match status" value="1"/>
</dbReference>
<keyword evidence="2 6" id="KW-0328">Glycosyltransferase</keyword>
<dbReference type="InterPro" id="IPR018016">
    <property type="entry name" value="Nucleoside_phosphorylase_CS"/>
</dbReference>
<accession>A0A8J6GPC1</accession>
<dbReference type="InterPro" id="IPR000845">
    <property type="entry name" value="Nucleoside_phosphorylase_d"/>
</dbReference>
<comment type="pathway">
    <text evidence="6">Pyrimidine metabolism; UMP biosynthesis via salvage pathway; uracil from uridine (phosphorylase route): step 1/1.</text>
</comment>
<dbReference type="GO" id="GO:0006218">
    <property type="term" value="P:uridine catabolic process"/>
    <property type="evidence" value="ECO:0007669"/>
    <property type="project" value="TreeGrafter"/>
</dbReference>
<proteinExistence type="inferred from homology"/>
<evidence type="ECO:0000256" key="4">
    <source>
        <dbReference type="PIRSR" id="PIRSR610059-50"/>
    </source>
</evidence>
<dbReference type="Pfam" id="PF01048">
    <property type="entry name" value="PNP_UDP_1"/>
    <property type="match status" value="1"/>
</dbReference>
<dbReference type="InterPro" id="IPR035994">
    <property type="entry name" value="Nucleoside_phosphorylase_sf"/>
</dbReference>
<feature type="binding site" evidence="4">
    <location>
        <position position="153"/>
    </location>
    <ligand>
        <name>substrate</name>
    </ligand>
</feature>
<evidence type="ECO:0000313" key="9">
    <source>
        <dbReference type="Proteomes" id="UP000710432"/>
    </source>
</evidence>
<organism evidence="8 9">
    <name type="scientific">Microtus ochrogaster</name>
    <name type="common">Prairie vole</name>
    <dbReference type="NCBI Taxonomy" id="79684"/>
    <lineage>
        <taxon>Eukaryota</taxon>
        <taxon>Metazoa</taxon>
        <taxon>Chordata</taxon>
        <taxon>Craniata</taxon>
        <taxon>Vertebrata</taxon>
        <taxon>Euteleostomi</taxon>
        <taxon>Mammalia</taxon>
        <taxon>Eutheria</taxon>
        <taxon>Euarchontoglires</taxon>
        <taxon>Glires</taxon>
        <taxon>Rodentia</taxon>
        <taxon>Myomorpha</taxon>
        <taxon>Muroidea</taxon>
        <taxon>Cricetidae</taxon>
        <taxon>Arvicolinae</taxon>
        <taxon>Microtus</taxon>
    </lineage>
</organism>